<dbReference type="PROSITE" id="PS00135">
    <property type="entry name" value="TRYPSIN_SER"/>
    <property type="match status" value="1"/>
</dbReference>
<reference evidence="2 3" key="1">
    <citation type="submission" date="2019-02" db="EMBL/GenBank/DDBJ databases">
        <title>Kribbella capetownensis sp. nov. and Kribbella speibonae sp. nov., isolated from soil.</title>
        <authorList>
            <person name="Curtis S.M."/>
            <person name="Norton I."/>
            <person name="Everest G.J."/>
            <person name="Meyers P.R."/>
        </authorList>
    </citation>
    <scope>NUCLEOTIDE SEQUENCE [LARGE SCALE GENOMIC DNA]</scope>
    <source>
        <strain evidence="2 3">KCTC 29219</strain>
    </source>
</reference>
<keyword evidence="3" id="KW-1185">Reference proteome</keyword>
<dbReference type="AlphaFoldDB" id="A0A4R0HBY1"/>
<sequence length="338" mass="35603">MVTRLPQLPKLDPQTDAPVELVPVQYSLEYLERRMTEVFAAAGQLSDAASRIVTIDANETKNTLEVGVDGPITSTLRDRIARIAPDTPLELVSGPPFDSGSGESPALVSRVDDEPAWASGSFIYSEANAINGLPGHCTSGPGVKIGASKYMLTAAHCAANTGQLIRQGNANVAGTLQSVGTVANRSGYPNLDAMLVNGTTGPTMFRSWYGVVAVSSLPWESLTGQSVCTGGAFSGERCNIKVYGTNFCDTRPGWNNCGLTLAIREDGANAAGQGDSGGPVYILAPGTRYSGIVTAGQDSAYGFPCPNYPAGQLPRRCYSRIYFTRIQNTLGYFGASLL</sequence>
<evidence type="ECO:0000259" key="1">
    <source>
        <dbReference type="PROSITE" id="PS50240"/>
    </source>
</evidence>
<name>A0A4R0HBY1_9ACTN</name>
<dbReference type="Proteomes" id="UP000292346">
    <property type="component" value="Unassembled WGS sequence"/>
</dbReference>
<dbReference type="SUPFAM" id="SSF50494">
    <property type="entry name" value="Trypsin-like serine proteases"/>
    <property type="match status" value="1"/>
</dbReference>
<dbReference type="OrthoDB" id="4413809at2"/>
<dbReference type="InterPro" id="IPR009003">
    <property type="entry name" value="Peptidase_S1_PA"/>
</dbReference>
<dbReference type="InterPro" id="IPR033116">
    <property type="entry name" value="TRYPSIN_SER"/>
</dbReference>
<proteinExistence type="predicted"/>
<dbReference type="EMBL" id="SJJZ01000002">
    <property type="protein sequence ID" value="TCC08517.1"/>
    <property type="molecule type" value="Genomic_DNA"/>
</dbReference>
<protein>
    <recommendedName>
        <fullName evidence="1">Peptidase S1 domain-containing protein</fullName>
    </recommendedName>
</protein>
<accession>A0A4R0HBY1</accession>
<evidence type="ECO:0000313" key="2">
    <source>
        <dbReference type="EMBL" id="TCC08517.1"/>
    </source>
</evidence>
<dbReference type="PROSITE" id="PS00134">
    <property type="entry name" value="TRYPSIN_HIS"/>
    <property type="match status" value="1"/>
</dbReference>
<organism evidence="2 3">
    <name type="scientific">Kribbella soli</name>
    <dbReference type="NCBI Taxonomy" id="1124743"/>
    <lineage>
        <taxon>Bacteria</taxon>
        <taxon>Bacillati</taxon>
        <taxon>Actinomycetota</taxon>
        <taxon>Actinomycetes</taxon>
        <taxon>Propionibacteriales</taxon>
        <taxon>Kribbellaceae</taxon>
        <taxon>Kribbella</taxon>
    </lineage>
</organism>
<gene>
    <name evidence="2" type="ORF">E0H45_21840</name>
</gene>
<feature type="domain" description="Peptidase S1" evidence="1">
    <location>
        <begin position="91"/>
        <end position="338"/>
    </location>
</feature>
<dbReference type="InterPro" id="IPR043504">
    <property type="entry name" value="Peptidase_S1_PA_chymotrypsin"/>
</dbReference>
<dbReference type="InterPro" id="IPR001254">
    <property type="entry name" value="Trypsin_dom"/>
</dbReference>
<dbReference type="PROSITE" id="PS50240">
    <property type="entry name" value="TRYPSIN_DOM"/>
    <property type="match status" value="1"/>
</dbReference>
<dbReference type="Gene3D" id="2.40.10.10">
    <property type="entry name" value="Trypsin-like serine proteases"/>
    <property type="match status" value="2"/>
</dbReference>
<comment type="caution">
    <text evidence="2">The sequence shown here is derived from an EMBL/GenBank/DDBJ whole genome shotgun (WGS) entry which is preliminary data.</text>
</comment>
<dbReference type="GO" id="GO:0004252">
    <property type="term" value="F:serine-type endopeptidase activity"/>
    <property type="evidence" value="ECO:0007669"/>
    <property type="project" value="InterPro"/>
</dbReference>
<dbReference type="RefSeq" id="WP_131340019.1">
    <property type="nucleotide sequence ID" value="NZ_SJJZ01000002.1"/>
</dbReference>
<dbReference type="InterPro" id="IPR018114">
    <property type="entry name" value="TRYPSIN_HIS"/>
</dbReference>
<evidence type="ECO:0000313" key="3">
    <source>
        <dbReference type="Proteomes" id="UP000292346"/>
    </source>
</evidence>
<dbReference type="GO" id="GO:0006508">
    <property type="term" value="P:proteolysis"/>
    <property type="evidence" value="ECO:0007669"/>
    <property type="project" value="InterPro"/>
</dbReference>